<name>A0A1E1WQ49_PECGO</name>
<dbReference type="EMBL" id="GDQN01002017">
    <property type="protein sequence ID" value="JAT89037.1"/>
    <property type="molecule type" value="Transcribed_RNA"/>
</dbReference>
<reference evidence="1" key="1">
    <citation type="submission" date="2015-09" db="EMBL/GenBank/DDBJ databases">
        <title>De novo assembly of Pectinophora gossypiella (Pink Bollworm) gut transcriptome.</title>
        <authorList>
            <person name="Tassone E.E."/>
        </authorList>
    </citation>
    <scope>NUCLEOTIDE SEQUENCE</scope>
</reference>
<proteinExistence type="predicted"/>
<dbReference type="OrthoDB" id="1055097at2759"/>
<protein>
    <submittedName>
        <fullName evidence="1">Uncharacterized protein</fullName>
    </submittedName>
</protein>
<evidence type="ECO:0000313" key="1">
    <source>
        <dbReference type="EMBL" id="JAT89037.1"/>
    </source>
</evidence>
<organism evidence="1">
    <name type="scientific">Pectinophora gossypiella</name>
    <name type="common">Cotton pink bollworm</name>
    <name type="synonym">Depressaria gossypiella</name>
    <dbReference type="NCBI Taxonomy" id="13191"/>
    <lineage>
        <taxon>Eukaryota</taxon>
        <taxon>Metazoa</taxon>
        <taxon>Ecdysozoa</taxon>
        <taxon>Arthropoda</taxon>
        <taxon>Hexapoda</taxon>
        <taxon>Insecta</taxon>
        <taxon>Pterygota</taxon>
        <taxon>Neoptera</taxon>
        <taxon>Endopterygota</taxon>
        <taxon>Lepidoptera</taxon>
        <taxon>Glossata</taxon>
        <taxon>Ditrysia</taxon>
        <taxon>Gelechioidea</taxon>
        <taxon>Gelechiidae</taxon>
        <taxon>Apatetrinae</taxon>
        <taxon>Pectinophora</taxon>
    </lineage>
</organism>
<feature type="non-terminal residue" evidence="1">
    <location>
        <position position="1"/>
    </location>
</feature>
<dbReference type="AlphaFoldDB" id="A0A1E1WQ49"/>
<accession>A0A1E1WQ49</accession>
<feature type="non-terminal residue" evidence="1">
    <location>
        <position position="158"/>
    </location>
</feature>
<gene>
    <name evidence="1" type="ORF">g.2054</name>
</gene>
<sequence>GILLDIRNILYNITSFKSKESIVFASNNDSKYLSNINTQIEKLNTHLNFTSSNTNLFLQNISAALVNETKNANVLLDKIFKTLNTRNAVIRPQIIPVPKENATVENLLPYINKVKQELEDTILVEKQNILNEVDSKLSILNSAKETVTIPSQQAFSST</sequence>